<protein>
    <recommendedName>
        <fullName evidence="3">Motility protein</fullName>
    </recommendedName>
</protein>
<evidence type="ECO:0000313" key="2">
    <source>
        <dbReference type="Proteomes" id="UP000782610"/>
    </source>
</evidence>
<dbReference type="AlphaFoldDB" id="A0A933L4E8"/>
<evidence type="ECO:0000313" key="1">
    <source>
        <dbReference type="EMBL" id="MBI4923743.1"/>
    </source>
</evidence>
<sequence>MDAVAQLLAMKTAGTQQLAQIAVMRRAHQMDMQLIEMIDGVTSQAPAPAGQGRIVDKRA</sequence>
<comment type="caution">
    <text evidence="1">The sequence shown here is derived from an EMBL/GenBank/DDBJ whole genome shotgun (WGS) entry which is preliminary data.</text>
</comment>
<dbReference type="EMBL" id="JACRAF010000061">
    <property type="protein sequence ID" value="MBI4923743.1"/>
    <property type="molecule type" value="Genomic_DNA"/>
</dbReference>
<gene>
    <name evidence="1" type="ORF">HY834_18550</name>
</gene>
<accession>A0A933L4E8</accession>
<evidence type="ECO:0008006" key="3">
    <source>
        <dbReference type="Google" id="ProtNLM"/>
    </source>
</evidence>
<proteinExistence type="predicted"/>
<dbReference type="Proteomes" id="UP000782610">
    <property type="component" value="Unassembled WGS sequence"/>
</dbReference>
<reference evidence="1" key="1">
    <citation type="submission" date="2020-07" db="EMBL/GenBank/DDBJ databases">
        <title>Huge and variable diversity of episymbiotic CPR bacteria and DPANN archaea in groundwater ecosystems.</title>
        <authorList>
            <person name="He C.Y."/>
            <person name="Keren R."/>
            <person name="Whittaker M."/>
            <person name="Farag I.F."/>
            <person name="Doudna J."/>
            <person name="Cate J.H.D."/>
            <person name="Banfield J.F."/>
        </authorList>
    </citation>
    <scope>NUCLEOTIDE SEQUENCE</scope>
    <source>
        <strain evidence="1">NC_groundwater_1586_Pr3_B-0.1um_66_15</strain>
    </source>
</reference>
<organism evidence="1 2">
    <name type="scientific">Devosia nanyangense</name>
    <dbReference type="NCBI Taxonomy" id="1228055"/>
    <lineage>
        <taxon>Bacteria</taxon>
        <taxon>Pseudomonadati</taxon>
        <taxon>Pseudomonadota</taxon>
        <taxon>Alphaproteobacteria</taxon>
        <taxon>Hyphomicrobiales</taxon>
        <taxon>Devosiaceae</taxon>
        <taxon>Devosia</taxon>
    </lineage>
</organism>
<name>A0A933L4E8_9HYPH</name>